<comment type="similarity">
    <text evidence="8">Belongs to the anion channel-forming bestrophin (TC 1.A.46) family.</text>
</comment>
<organism evidence="9 10">
    <name type="scientific">Sphingomonas desiccabilis</name>
    <dbReference type="NCBI Taxonomy" id="429134"/>
    <lineage>
        <taxon>Bacteria</taxon>
        <taxon>Pseudomonadati</taxon>
        <taxon>Pseudomonadota</taxon>
        <taxon>Alphaproteobacteria</taxon>
        <taxon>Sphingomonadales</taxon>
        <taxon>Sphingomonadaceae</taxon>
        <taxon>Sphingomonas</taxon>
    </lineage>
</organism>
<comment type="subcellular location">
    <subcellularLocation>
        <location evidence="1">Cell membrane</location>
        <topology evidence="1">Multi-pass membrane protein</topology>
    </subcellularLocation>
</comment>
<keyword evidence="7" id="KW-0472">Membrane</keyword>
<evidence type="ECO:0000313" key="10">
    <source>
        <dbReference type="Proteomes" id="UP000292347"/>
    </source>
</evidence>
<dbReference type="OrthoDB" id="445589at2"/>
<sequence>MIVLPRPTLRDILFRVRGSIIRSIASRLAAMLLIAIAAVLLAGRTPAVLAQLGAIPFTLIGLALSIFMSFRNSACYDRWWEGRKLWGQLIIDARTFARQTAHLAPETRTPLLMGLVGFSHGLAARLRGKPEAAVIAPWFDLADEPDQPNPTDAALRAVGRACSRLVEDGHISDIRYSVLEQPLTGLAQVQAGCERIKATPLPYAYSLLLHRTAYTFCLLLPFALAQSLGWWTPLVVLVVCYTFFGLDALGDEMEDPFGEETNDLPLDALVRTVERELLAAVGRTDLPPPLLPKDAVLL</sequence>
<dbReference type="InterPro" id="IPR044669">
    <property type="entry name" value="YneE/VCCN1/2-like"/>
</dbReference>
<dbReference type="GO" id="GO:0005886">
    <property type="term" value="C:plasma membrane"/>
    <property type="evidence" value="ECO:0007669"/>
    <property type="project" value="UniProtKB-SubCell"/>
</dbReference>
<evidence type="ECO:0000256" key="1">
    <source>
        <dbReference type="ARBA" id="ARBA00004651"/>
    </source>
</evidence>
<dbReference type="GO" id="GO:0005254">
    <property type="term" value="F:chloride channel activity"/>
    <property type="evidence" value="ECO:0007669"/>
    <property type="project" value="InterPro"/>
</dbReference>
<dbReference type="RefSeq" id="WP_129342278.1">
    <property type="nucleotide sequence ID" value="NZ_JACIDD010000002.1"/>
</dbReference>
<dbReference type="PANTHER" id="PTHR33281">
    <property type="entry name" value="UPF0187 PROTEIN YNEE"/>
    <property type="match status" value="1"/>
</dbReference>
<gene>
    <name evidence="9" type="ORF">EO081_12875</name>
</gene>
<reference evidence="9 10" key="1">
    <citation type="submission" date="2019-01" db="EMBL/GenBank/DDBJ databases">
        <title>Sphingomonas mucosissima sp. nov. and Sphingomonas desiccabilis sp. nov., from biological soil crusts in the Colorado Plateau, USA.</title>
        <authorList>
            <person name="Zhu D."/>
        </authorList>
    </citation>
    <scope>NUCLEOTIDE SEQUENCE [LARGE SCALE GENOMIC DNA]</scope>
    <source>
        <strain evidence="9 10">CP1D</strain>
    </source>
</reference>
<evidence type="ECO:0000256" key="5">
    <source>
        <dbReference type="ARBA" id="ARBA00022989"/>
    </source>
</evidence>
<keyword evidence="2" id="KW-0813">Transport</keyword>
<keyword evidence="4" id="KW-0812">Transmembrane</keyword>
<comment type="caution">
    <text evidence="9">The sequence shown here is derived from an EMBL/GenBank/DDBJ whole genome shotgun (WGS) entry which is preliminary data.</text>
</comment>
<protein>
    <submittedName>
        <fullName evidence="9">Bestrophin</fullName>
    </submittedName>
</protein>
<proteinExistence type="inferred from homology"/>
<name>A0A4Q2IQL6_9SPHN</name>
<keyword evidence="6" id="KW-0406">Ion transport</keyword>
<evidence type="ECO:0000256" key="3">
    <source>
        <dbReference type="ARBA" id="ARBA00022475"/>
    </source>
</evidence>
<keyword evidence="3" id="KW-1003">Cell membrane</keyword>
<dbReference type="AlphaFoldDB" id="A0A4Q2IQL6"/>
<accession>A0A4Q2IQL6</accession>
<evidence type="ECO:0000256" key="4">
    <source>
        <dbReference type="ARBA" id="ARBA00022692"/>
    </source>
</evidence>
<dbReference type="Proteomes" id="UP000292347">
    <property type="component" value="Unassembled WGS sequence"/>
</dbReference>
<evidence type="ECO:0000256" key="8">
    <source>
        <dbReference type="ARBA" id="ARBA00034708"/>
    </source>
</evidence>
<keyword evidence="5" id="KW-1133">Transmembrane helix</keyword>
<evidence type="ECO:0000256" key="7">
    <source>
        <dbReference type="ARBA" id="ARBA00023136"/>
    </source>
</evidence>
<evidence type="ECO:0000256" key="6">
    <source>
        <dbReference type="ARBA" id="ARBA00023065"/>
    </source>
</evidence>
<dbReference type="Pfam" id="PF25539">
    <property type="entry name" value="Bestrophin_2"/>
    <property type="match status" value="1"/>
</dbReference>
<dbReference type="EMBL" id="SDPT01000002">
    <property type="protein sequence ID" value="RXZ32066.1"/>
    <property type="molecule type" value="Genomic_DNA"/>
</dbReference>
<dbReference type="PANTHER" id="PTHR33281:SF19">
    <property type="entry name" value="VOLTAGE-DEPENDENT ANION CHANNEL-FORMING PROTEIN YNEE"/>
    <property type="match status" value="1"/>
</dbReference>
<evidence type="ECO:0000256" key="2">
    <source>
        <dbReference type="ARBA" id="ARBA00022448"/>
    </source>
</evidence>
<keyword evidence="10" id="KW-1185">Reference proteome</keyword>
<evidence type="ECO:0000313" key="9">
    <source>
        <dbReference type="EMBL" id="RXZ32066.1"/>
    </source>
</evidence>